<keyword evidence="5" id="KW-1185">Reference proteome</keyword>
<evidence type="ECO:0000256" key="1">
    <source>
        <dbReference type="ARBA" id="ARBA00023125"/>
    </source>
</evidence>
<dbReference type="RefSeq" id="WP_092452525.1">
    <property type="nucleotide sequence ID" value="NZ_FOJI01000005.1"/>
</dbReference>
<dbReference type="SUPFAM" id="SSF46689">
    <property type="entry name" value="Homeodomain-like"/>
    <property type="match status" value="1"/>
</dbReference>
<protein>
    <recommendedName>
        <fullName evidence="3">HTH tetR-type domain-containing protein</fullName>
    </recommendedName>
</protein>
<dbReference type="Proteomes" id="UP000199701">
    <property type="component" value="Unassembled WGS sequence"/>
</dbReference>
<organism evidence="4 5">
    <name type="scientific">[Clostridium] fimetarium</name>
    <dbReference type="NCBI Taxonomy" id="99656"/>
    <lineage>
        <taxon>Bacteria</taxon>
        <taxon>Bacillati</taxon>
        <taxon>Bacillota</taxon>
        <taxon>Clostridia</taxon>
        <taxon>Lachnospirales</taxon>
        <taxon>Lachnospiraceae</taxon>
    </lineage>
</organism>
<evidence type="ECO:0000313" key="4">
    <source>
        <dbReference type="EMBL" id="SEW14146.1"/>
    </source>
</evidence>
<dbReference type="InterPro" id="IPR009057">
    <property type="entry name" value="Homeodomain-like_sf"/>
</dbReference>
<evidence type="ECO:0000313" key="5">
    <source>
        <dbReference type="Proteomes" id="UP000199701"/>
    </source>
</evidence>
<accession>A0A1I0PIB2</accession>
<sequence length="160" mass="18664">MPPQKRITKEMILEKAFFITQTEGYESITVRSLACELSCSTQPIYQEFKDMSDLKVAIMQKTCEYMANFITQNRDKSLSSDLANIIAYIQFANAEKRLFQLIFTSRDGLQMMQYCLDISSFNINMIIYANGIIMMNAYKTLDIPFEEMKKMIIKAYEVFK</sequence>
<keyword evidence="1 2" id="KW-0238">DNA-binding</keyword>
<dbReference type="STRING" id="99656.SAMN05421659_105110"/>
<dbReference type="AlphaFoldDB" id="A0A1I0PIB2"/>
<dbReference type="InterPro" id="IPR001647">
    <property type="entry name" value="HTH_TetR"/>
</dbReference>
<feature type="DNA-binding region" description="H-T-H motif" evidence="2">
    <location>
        <begin position="29"/>
        <end position="48"/>
    </location>
</feature>
<feature type="domain" description="HTH tetR-type" evidence="3">
    <location>
        <begin position="6"/>
        <end position="66"/>
    </location>
</feature>
<proteinExistence type="predicted"/>
<reference evidence="4 5" key="1">
    <citation type="submission" date="2016-10" db="EMBL/GenBank/DDBJ databases">
        <authorList>
            <person name="de Groot N.N."/>
        </authorList>
    </citation>
    <scope>NUCLEOTIDE SEQUENCE [LARGE SCALE GENOMIC DNA]</scope>
    <source>
        <strain evidence="4 5">DSM 9179</strain>
    </source>
</reference>
<evidence type="ECO:0000259" key="3">
    <source>
        <dbReference type="PROSITE" id="PS50977"/>
    </source>
</evidence>
<evidence type="ECO:0000256" key="2">
    <source>
        <dbReference type="PROSITE-ProRule" id="PRU00335"/>
    </source>
</evidence>
<dbReference type="EMBL" id="FOJI01000005">
    <property type="protein sequence ID" value="SEW14146.1"/>
    <property type="molecule type" value="Genomic_DNA"/>
</dbReference>
<dbReference type="GO" id="GO:0003677">
    <property type="term" value="F:DNA binding"/>
    <property type="evidence" value="ECO:0007669"/>
    <property type="project" value="UniProtKB-UniRule"/>
</dbReference>
<dbReference type="OrthoDB" id="66596at2"/>
<dbReference type="PROSITE" id="PS50977">
    <property type="entry name" value="HTH_TETR_2"/>
    <property type="match status" value="1"/>
</dbReference>
<dbReference type="Gene3D" id="1.10.357.10">
    <property type="entry name" value="Tetracycline Repressor, domain 2"/>
    <property type="match status" value="1"/>
</dbReference>
<gene>
    <name evidence="4" type="ORF">SAMN05421659_105110</name>
</gene>
<name>A0A1I0PIB2_9FIRM</name>